<gene>
    <name evidence="3" type="ORF">EV148_102529</name>
</gene>
<dbReference type="InterPro" id="IPR050879">
    <property type="entry name" value="Acyltransferase_3"/>
</dbReference>
<organism evidence="3 4">
    <name type="scientific">Dokdonella fugitiva</name>
    <dbReference type="NCBI Taxonomy" id="328517"/>
    <lineage>
        <taxon>Bacteria</taxon>
        <taxon>Pseudomonadati</taxon>
        <taxon>Pseudomonadota</taxon>
        <taxon>Gammaproteobacteria</taxon>
        <taxon>Lysobacterales</taxon>
        <taxon>Rhodanobacteraceae</taxon>
        <taxon>Dokdonella</taxon>
    </lineage>
</organism>
<feature type="transmembrane region" description="Helical" evidence="1">
    <location>
        <begin position="735"/>
        <end position="768"/>
    </location>
</feature>
<dbReference type="PANTHER" id="PTHR23028">
    <property type="entry name" value="ACETYLTRANSFERASE"/>
    <property type="match status" value="1"/>
</dbReference>
<feature type="transmembrane region" description="Helical" evidence="1">
    <location>
        <begin position="264"/>
        <end position="281"/>
    </location>
</feature>
<dbReference type="GO" id="GO:0000271">
    <property type="term" value="P:polysaccharide biosynthetic process"/>
    <property type="evidence" value="ECO:0007669"/>
    <property type="project" value="TreeGrafter"/>
</dbReference>
<feature type="transmembrane region" description="Helical" evidence="1">
    <location>
        <begin position="188"/>
        <end position="207"/>
    </location>
</feature>
<dbReference type="EMBL" id="SLWQ01000002">
    <property type="protein sequence ID" value="TCO42170.1"/>
    <property type="molecule type" value="Genomic_DNA"/>
</dbReference>
<dbReference type="AlphaFoldDB" id="A0A4V2S2X6"/>
<keyword evidence="1" id="KW-0812">Transmembrane</keyword>
<dbReference type="Proteomes" id="UP000294862">
    <property type="component" value="Unassembled WGS sequence"/>
</dbReference>
<evidence type="ECO:0000259" key="2">
    <source>
        <dbReference type="Pfam" id="PF01757"/>
    </source>
</evidence>
<sequence length="946" mass="101020">MSSHDTLPAGDATAGTASRPQWFARLRAHVTTPADGLAARVDNFLLLRFLAAALVIYGHGYAMVVHAPDAADVFISLGWSSYSGTIGVDLFFVISGFLVTGSFVRRRDLLAFAWARALRLLPAYVACLLLSTFVLGTLYTTLAPGDYLRDPHTTGYVLDNLQLGRNMRWSLPGVFTDNPRRDTINGSIWTLPIEVRMYAWVALLGAVGLLARRGVATLAVLALLLAGWLMPEYVPALGMPGATRLGGMFALGALCWLYRDVVPVHGALLALLAAACWALRATSLHPLVFALAEVQFVFWFAYRLRWHGFNRFGDYSYGLYLWGFPMQQVVAHHWPQASPTFNSVVAFVPAMLLGVASWHALEKPLLAFKDASARARAWIGTRLRRAGARAPRLHDALAAFGSSTRLQYAGVAGFVLAAAFYAATALAVVANFRLPLPGASPMLHVALGAFAVALAAALVVATILRERTWPRLVRAAACALVVLAFGWLGNARMLVYGDTPVRAFLVVVGCVLALLSTRAAAGSDRPLPWLIGAGLAATAATASARAGVAVFMGVLALGTVLRLRRRDLALVVAWAVGILLVYGFARSGDDSASASLALDPLVGGAAVLRWLASPWMHALFGLGDPTVQAWMPAAVAPRAGEVPLVDAARSLGVRFGARPALLEGLLLGAAGLAAWVFVAVQAWRSGRDFARMRVLAFGLSSFALGAAIVTGFAHADRFATTPELAYAAPYLPWSSLFWLGLGLYALGSVTVNARAAATFAVAMVLMLFLPSHRMIADACAVAYRQTARSMLVARLGMRDAGHVPDTMPAGLQHGFASPPEQSPGWHAPARPWPPAPDGAARFVRGFDDAPSGHRVAAFEGWFPRVRGRGRDPLVAVVDADGALRGLAAIDFIGPGRRSLRLNVPAKRGFDGYVIDPRPGEQLTVVMLDDERRRVLAAIPLTVDPEP</sequence>
<accession>A0A4V2S2X6</accession>
<feature type="transmembrane region" description="Helical" evidence="1">
    <location>
        <begin position="79"/>
        <end position="99"/>
    </location>
</feature>
<dbReference type="GO" id="GO:0016020">
    <property type="term" value="C:membrane"/>
    <property type="evidence" value="ECO:0007669"/>
    <property type="project" value="TreeGrafter"/>
</dbReference>
<feature type="transmembrane region" description="Helical" evidence="1">
    <location>
        <begin position="660"/>
        <end position="682"/>
    </location>
</feature>
<protein>
    <submittedName>
        <fullName evidence="3">Peptidoglycan/LPS O-acetylase OafA/YrhL</fullName>
    </submittedName>
</protein>
<feature type="transmembrane region" description="Helical" evidence="1">
    <location>
        <begin position="442"/>
        <end position="464"/>
    </location>
</feature>
<dbReference type="PANTHER" id="PTHR23028:SF53">
    <property type="entry name" value="ACYL_TRANSF_3 DOMAIN-CONTAINING PROTEIN"/>
    <property type="match status" value="1"/>
</dbReference>
<name>A0A4V2S2X6_9GAMM</name>
<dbReference type="RefSeq" id="WP_131995420.1">
    <property type="nucleotide sequence ID" value="NZ_JACGXM010000011.1"/>
</dbReference>
<dbReference type="Pfam" id="PF01757">
    <property type="entry name" value="Acyl_transf_3"/>
    <property type="match status" value="1"/>
</dbReference>
<evidence type="ECO:0000256" key="1">
    <source>
        <dbReference type="SAM" id="Phobius"/>
    </source>
</evidence>
<dbReference type="InterPro" id="IPR002656">
    <property type="entry name" value="Acyl_transf_3_dom"/>
</dbReference>
<dbReference type="OrthoDB" id="9767863at2"/>
<dbReference type="GO" id="GO:0016747">
    <property type="term" value="F:acyltransferase activity, transferring groups other than amino-acyl groups"/>
    <property type="evidence" value="ECO:0007669"/>
    <property type="project" value="InterPro"/>
</dbReference>
<feature type="transmembrane region" description="Helical" evidence="1">
    <location>
        <begin position="45"/>
        <end position="67"/>
    </location>
</feature>
<feature type="transmembrane region" description="Helical" evidence="1">
    <location>
        <begin position="408"/>
        <end position="430"/>
    </location>
</feature>
<feature type="transmembrane region" description="Helical" evidence="1">
    <location>
        <begin position="287"/>
        <end position="305"/>
    </location>
</feature>
<feature type="domain" description="Acyltransferase 3" evidence="2">
    <location>
        <begin position="46"/>
        <end position="356"/>
    </location>
</feature>
<feature type="transmembrane region" description="Helical" evidence="1">
    <location>
        <begin position="529"/>
        <end position="556"/>
    </location>
</feature>
<proteinExistence type="predicted"/>
<feature type="transmembrane region" description="Helical" evidence="1">
    <location>
        <begin position="340"/>
        <end position="361"/>
    </location>
</feature>
<keyword evidence="1" id="KW-0472">Membrane</keyword>
<keyword evidence="1" id="KW-1133">Transmembrane helix</keyword>
<feature type="transmembrane region" description="Helical" evidence="1">
    <location>
        <begin position="501"/>
        <end position="517"/>
    </location>
</feature>
<evidence type="ECO:0000313" key="4">
    <source>
        <dbReference type="Proteomes" id="UP000294862"/>
    </source>
</evidence>
<keyword evidence="4" id="KW-1185">Reference proteome</keyword>
<feature type="transmembrane region" description="Helical" evidence="1">
    <location>
        <begin position="694"/>
        <end position="715"/>
    </location>
</feature>
<feature type="transmembrane region" description="Helical" evidence="1">
    <location>
        <begin position="214"/>
        <end position="231"/>
    </location>
</feature>
<feature type="transmembrane region" description="Helical" evidence="1">
    <location>
        <begin position="120"/>
        <end position="142"/>
    </location>
</feature>
<reference evidence="3 4" key="1">
    <citation type="journal article" date="2015" name="Stand. Genomic Sci.">
        <title>Genomic Encyclopedia of Bacterial and Archaeal Type Strains, Phase III: the genomes of soil and plant-associated and newly described type strains.</title>
        <authorList>
            <person name="Whitman W.B."/>
            <person name="Woyke T."/>
            <person name="Klenk H.P."/>
            <person name="Zhou Y."/>
            <person name="Lilburn T.G."/>
            <person name="Beck B.J."/>
            <person name="De Vos P."/>
            <person name="Vandamme P."/>
            <person name="Eisen J.A."/>
            <person name="Garrity G."/>
            <person name="Hugenholtz P."/>
            <person name="Kyrpides N.C."/>
        </authorList>
    </citation>
    <scope>NUCLEOTIDE SEQUENCE [LARGE SCALE GENOMIC DNA]</scope>
    <source>
        <strain evidence="3 4">A3</strain>
    </source>
</reference>
<comment type="caution">
    <text evidence="3">The sequence shown here is derived from an EMBL/GenBank/DDBJ whole genome shotgun (WGS) entry which is preliminary data.</text>
</comment>
<evidence type="ECO:0000313" key="3">
    <source>
        <dbReference type="EMBL" id="TCO42170.1"/>
    </source>
</evidence>
<feature type="transmembrane region" description="Helical" evidence="1">
    <location>
        <begin position="568"/>
        <end position="585"/>
    </location>
</feature>